<reference evidence="1" key="1">
    <citation type="journal article" date="2020" name="Stud. Mycol.">
        <title>101 Dothideomycetes genomes: a test case for predicting lifestyles and emergence of pathogens.</title>
        <authorList>
            <person name="Haridas S."/>
            <person name="Albert R."/>
            <person name="Binder M."/>
            <person name="Bloem J."/>
            <person name="Labutti K."/>
            <person name="Salamov A."/>
            <person name="Andreopoulos B."/>
            <person name="Baker S."/>
            <person name="Barry K."/>
            <person name="Bills G."/>
            <person name="Bluhm B."/>
            <person name="Cannon C."/>
            <person name="Castanera R."/>
            <person name="Culley D."/>
            <person name="Daum C."/>
            <person name="Ezra D."/>
            <person name="Gonzalez J."/>
            <person name="Henrissat B."/>
            <person name="Kuo A."/>
            <person name="Liang C."/>
            <person name="Lipzen A."/>
            <person name="Lutzoni F."/>
            <person name="Magnuson J."/>
            <person name="Mondo S."/>
            <person name="Nolan M."/>
            <person name="Ohm R."/>
            <person name="Pangilinan J."/>
            <person name="Park H.-J."/>
            <person name="Ramirez L."/>
            <person name="Alfaro M."/>
            <person name="Sun H."/>
            <person name="Tritt A."/>
            <person name="Yoshinaga Y."/>
            <person name="Zwiers L.-H."/>
            <person name="Turgeon B."/>
            <person name="Goodwin S."/>
            <person name="Spatafora J."/>
            <person name="Crous P."/>
            <person name="Grigoriev I."/>
        </authorList>
    </citation>
    <scope>NUCLEOTIDE SEQUENCE</scope>
    <source>
        <strain evidence="1">CBS 130266</strain>
    </source>
</reference>
<dbReference type="EMBL" id="MU007058">
    <property type="protein sequence ID" value="KAF2427712.1"/>
    <property type="molecule type" value="Genomic_DNA"/>
</dbReference>
<accession>A0A9P4NMW3</accession>
<dbReference type="AlphaFoldDB" id="A0A9P4NMW3"/>
<organism evidence="1 2">
    <name type="scientific">Tothia fuscella</name>
    <dbReference type="NCBI Taxonomy" id="1048955"/>
    <lineage>
        <taxon>Eukaryota</taxon>
        <taxon>Fungi</taxon>
        <taxon>Dikarya</taxon>
        <taxon>Ascomycota</taxon>
        <taxon>Pezizomycotina</taxon>
        <taxon>Dothideomycetes</taxon>
        <taxon>Pleosporomycetidae</taxon>
        <taxon>Venturiales</taxon>
        <taxon>Cylindrosympodiaceae</taxon>
        <taxon>Tothia</taxon>
    </lineage>
</organism>
<protein>
    <submittedName>
        <fullName evidence="1">Uncharacterized protein</fullName>
    </submittedName>
</protein>
<name>A0A9P4NMW3_9PEZI</name>
<evidence type="ECO:0000313" key="2">
    <source>
        <dbReference type="Proteomes" id="UP000800235"/>
    </source>
</evidence>
<dbReference type="Proteomes" id="UP000800235">
    <property type="component" value="Unassembled WGS sequence"/>
</dbReference>
<proteinExistence type="predicted"/>
<keyword evidence="2" id="KW-1185">Reference proteome</keyword>
<gene>
    <name evidence="1" type="ORF">EJ08DRAFT_651300</name>
</gene>
<evidence type="ECO:0000313" key="1">
    <source>
        <dbReference type="EMBL" id="KAF2427712.1"/>
    </source>
</evidence>
<comment type="caution">
    <text evidence="1">The sequence shown here is derived from an EMBL/GenBank/DDBJ whole genome shotgun (WGS) entry which is preliminary data.</text>
</comment>
<sequence>MASPHPFCDGFQTFIYILLILPQSLLSIAAHQVSEDVEKVTLTINGFPATPLHEKRVSRSVSFTTSIYRYQ</sequence>